<dbReference type="EMBL" id="MG384806">
    <property type="protein sequence ID" value="AUO16793.1"/>
    <property type="molecule type" value="Genomic_DNA"/>
</dbReference>
<protein>
    <submittedName>
        <fullName evidence="7">Viral ankyrin 1</fullName>
    </submittedName>
</protein>
<dbReference type="GO" id="GO:0071356">
    <property type="term" value="P:cellular response to tumor necrosis factor"/>
    <property type="evidence" value="ECO:0007669"/>
    <property type="project" value="TreeGrafter"/>
</dbReference>
<dbReference type="PANTHER" id="PTHR46680">
    <property type="entry name" value="NF-KAPPA-B INHIBITOR ALPHA"/>
    <property type="match status" value="1"/>
</dbReference>
<evidence type="ECO:0000313" key="8">
    <source>
        <dbReference type="EMBL" id="AUO16793.1"/>
    </source>
</evidence>
<evidence type="ECO:0000256" key="3">
    <source>
        <dbReference type="ARBA" id="ARBA00022863"/>
    </source>
</evidence>
<evidence type="ECO:0000256" key="6">
    <source>
        <dbReference type="SAM" id="MobiDB-lite"/>
    </source>
</evidence>
<evidence type="ECO:0000256" key="4">
    <source>
        <dbReference type="ARBA" id="ARBA00023043"/>
    </source>
</evidence>
<dbReference type="InterPro" id="IPR002110">
    <property type="entry name" value="Ankyrin_rpt"/>
</dbReference>
<gene>
    <name evidence="7" type="ORF">MmBV_CAP2</name>
    <name evidence="8" type="ORF">MmBV_CCP1</name>
</gene>
<keyword evidence="2" id="KW-0677">Repeat</keyword>
<keyword evidence="3" id="KW-1100">Inhibition of host NF-kappa-B by virus</keyword>
<dbReference type="Pfam" id="PF12796">
    <property type="entry name" value="Ank_2"/>
    <property type="match status" value="1"/>
</dbReference>
<feature type="compositionally biased region" description="Acidic residues" evidence="6">
    <location>
        <begin position="166"/>
        <end position="182"/>
    </location>
</feature>
<sequence>MDSSDGSSLDLLLEVDWELHEVYTRETIFHFCAKKGWLKMLCAIGGLIDENVKPRLQKRNMQGHTCLQLAVIANTGQRAIRIIEKLVQYGADLNVRERYTDDTLLHMAVKKEDYELVAWMCQQTNIGLEIRNISRLTAFQVAFKNGDKEMMKVLETHGAINLGVSDSEEEEEDKEEEESDSE</sequence>
<name>A0A2I6SGT7_9VIRU</name>
<keyword evidence="4" id="KW-0040">ANK repeat</keyword>
<evidence type="ECO:0000256" key="5">
    <source>
        <dbReference type="ARBA" id="ARBA00037244"/>
    </source>
</evidence>
<evidence type="ECO:0000313" key="7">
    <source>
        <dbReference type="EMBL" id="AUO16792.1"/>
    </source>
</evidence>
<accession>A0A2I6SGT7</accession>
<dbReference type="PROSITE" id="PS50088">
    <property type="entry name" value="ANK_REPEAT"/>
    <property type="match status" value="1"/>
</dbReference>
<comment type="function">
    <text evidence="5">Suppresses the host immune response through NF-kappa-B inactivation. Possesses ankyrin repeat domains required for NF-kappa-B binding but lacks the regulatory regions required for dissociation from NF-kappa-B and degradation. Therefore, prevents host NF-kappa-B release and subsequent activation.</text>
</comment>
<dbReference type="Gene3D" id="1.25.40.20">
    <property type="entry name" value="Ankyrin repeat-containing domain"/>
    <property type="match status" value="1"/>
</dbReference>
<reference evidence="7" key="1">
    <citation type="submission" date="2017-10" db="EMBL/GenBank/DDBJ databases">
        <authorList>
            <person name="Banno H."/>
            <person name="Chua N.-H."/>
        </authorList>
    </citation>
    <scope>NUCLEOTIDE SEQUENCE</scope>
    <source>
        <strain evidence="7">HeBei</strain>
    </source>
</reference>
<proteinExistence type="predicted"/>
<keyword evidence="1" id="KW-0945">Host-virus interaction</keyword>
<dbReference type="InterPro" id="IPR051070">
    <property type="entry name" value="NF-kappa-B_inhibitor"/>
</dbReference>
<feature type="region of interest" description="Disordered" evidence="6">
    <location>
        <begin position="161"/>
        <end position="182"/>
    </location>
</feature>
<dbReference type="SMART" id="SM00248">
    <property type="entry name" value="ANK"/>
    <property type="match status" value="3"/>
</dbReference>
<dbReference type="SUPFAM" id="SSF48403">
    <property type="entry name" value="Ankyrin repeat"/>
    <property type="match status" value="1"/>
</dbReference>
<dbReference type="InterPro" id="IPR036770">
    <property type="entry name" value="Ankyrin_rpt-contain_sf"/>
</dbReference>
<dbReference type="PANTHER" id="PTHR46680:SF3">
    <property type="entry name" value="NF-KAPPA-B INHIBITOR CACTUS"/>
    <property type="match status" value="1"/>
</dbReference>
<dbReference type="EMBL" id="MG384804">
    <property type="protein sequence ID" value="AUO16792.1"/>
    <property type="molecule type" value="Genomic_DNA"/>
</dbReference>
<evidence type="ECO:0000256" key="2">
    <source>
        <dbReference type="ARBA" id="ARBA00022737"/>
    </source>
</evidence>
<dbReference type="GO" id="GO:0085034">
    <property type="term" value="P:symbiont-mediated suppression of host NF-kappaB cascade"/>
    <property type="evidence" value="ECO:0007669"/>
    <property type="project" value="UniProtKB-KW"/>
</dbReference>
<evidence type="ECO:0000256" key="1">
    <source>
        <dbReference type="ARBA" id="ARBA00022581"/>
    </source>
</evidence>
<dbReference type="GO" id="GO:0051059">
    <property type="term" value="F:NF-kappaB binding"/>
    <property type="evidence" value="ECO:0007669"/>
    <property type="project" value="TreeGrafter"/>
</dbReference>
<organism evidence="7">
    <name type="scientific">Microplitis mediator bracovirus</name>
    <dbReference type="NCBI Taxonomy" id="1836595"/>
    <lineage>
        <taxon>Viruses</taxon>
        <taxon>Viruses incertae sedis</taxon>
        <taxon>Polydnaviriformidae</taxon>
        <taxon>Bracoviriform</taxon>
    </lineage>
</organism>